<dbReference type="GeneID" id="78478509"/>
<dbReference type="Pfam" id="PF04754">
    <property type="entry name" value="Transposase_31"/>
    <property type="match status" value="1"/>
</dbReference>
<evidence type="ECO:0000313" key="3">
    <source>
        <dbReference type="EMBL" id="AMK55016.1"/>
    </source>
</evidence>
<organism evidence="3 4">
    <name type="scientific">Faecalibaculum rodentium</name>
    <dbReference type="NCBI Taxonomy" id="1702221"/>
    <lineage>
        <taxon>Bacteria</taxon>
        <taxon>Bacillati</taxon>
        <taxon>Bacillota</taxon>
        <taxon>Erysipelotrichia</taxon>
        <taxon>Erysipelotrichales</taxon>
        <taxon>Erysipelotrichaceae</taxon>
        <taxon>Faecalibaculum</taxon>
    </lineage>
</organism>
<keyword evidence="4" id="KW-1185">Reference proteome</keyword>
<accession>A0A140DWI9</accession>
<feature type="region of interest" description="Disordered" evidence="1">
    <location>
        <begin position="250"/>
        <end position="271"/>
    </location>
</feature>
<evidence type="ECO:0000256" key="1">
    <source>
        <dbReference type="SAM" id="MobiDB-lite"/>
    </source>
</evidence>
<evidence type="ECO:0000313" key="4">
    <source>
        <dbReference type="Proteomes" id="UP000069771"/>
    </source>
</evidence>
<protein>
    <recommendedName>
        <fullName evidence="2">Transposase (putative) YhgA-like domain-containing protein</fullName>
    </recommendedName>
</protein>
<dbReference type="EMBL" id="CP011391">
    <property type="protein sequence ID" value="AMK55016.1"/>
    <property type="molecule type" value="Genomic_DNA"/>
</dbReference>
<reference evidence="3 4" key="1">
    <citation type="journal article" date="2016" name="Gut Pathog.">
        <title>Whole genome sequencing of "Faecalibaculum rodentium" ALO17, isolated from C57BL/6J laboratory mouse feces.</title>
        <authorList>
            <person name="Lim S."/>
            <person name="Chang D.H."/>
            <person name="Ahn S."/>
            <person name="Kim B.C."/>
        </authorList>
    </citation>
    <scope>NUCLEOTIDE SEQUENCE [LARGE SCALE GENOMIC DNA]</scope>
    <source>
        <strain evidence="3 4">Alo17</strain>
    </source>
</reference>
<gene>
    <name evidence="3" type="ORF">AALO17_18820</name>
</gene>
<evidence type="ECO:0000259" key="2">
    <source>
        <dbReference type="Pfam" id="PF04754"/>
    </source>
</evidence>
<dbReference type="AlphaFoldDB" id="A0A140DWI9"/>
<dbReference type="RefSeq" id="WP_067558156.1">
    <property type="nucleotide sequence ID" value="NZ_CP011391.1"/>
</dbReference>
<dbReference type="InterPro" id="IPR006842">
    <property type="entry name" value="Transposase_31"/>
</dbReference>
<dbReference type="Proteomes" id="UP000069771">
    <property type="component" value="Chromosome"/>
</dbReference>
<feature type="domain" description="Transposase (putative) YhgA-like" evidence="2">
    <location>
        <begin position="78"/>
        <end position="180"/>
    </location>
</feature>
<proteinExistence type="predicted"/>
<sequence length="311" mass="35846">MGKEKDIVERHLLEFPEVHKEALELVTGQKWEFDPVCLRHYPVHVPRDPGMVLTFMEQDSAMMLADSVVKKDVLLSCLENQTKPDPNMVERLMASIANQYLTRAQDGKSPVPIVGGVLHYGDRPWTCLVSLSEKMNTRCKDLPPVFQDFRIRVVDLGALPDEVILHMKTDLRFFAWMVKAKREGRPYTVLEGPVDHPVTTLRGLMYLSGSKISLEETEKIIGGKEKWTMEQVFTCLTKEEVNVAMLRGERKGLRQGRQQGRKKGREETRSKDRQLYSWLKNANRLDDYERALSSEEAFDACYEEMKRETGQ</sequence>
<dbReference type="OrthoDB" id="1654127at2"/>
<name>A0A140DWI9_9FIRM</name>
<dbReference type="KEGG" id="fro:AALO17_18820"/>